<dbReference type="PANTHER" id="PTHR10582:SF2">
    <property type="entry name" value="INACTIVE"/>
    <property type="match status" value="1"/>
</dbReference>
<dbReference type="Proteomes" id="UP001295684">
    <property type="component" value="Unassembled WGS sequence"/>
</dbReference>
<evidence type="ECO:0000256" key="1">
    <source>
        <dbReference type="ARBA" id="ARBA00022737"/>
    </source>
</evidence>
<dbReference type="GO" id="GO:0005216">
    <property type="term" value="F:monoatomic ion channel activity"/>
    <property type="evidence" value="ECO:0007669"/>
    <property type="project" value="InterPro"/>
</dbReference>
<keyword evidence="4" id="KW-0472">Membrane</keyword>
<sequence length="2183" mass="254660">MSYENPVFDPKRDFVQEYLQQFGKQFKIPTTKVVKGCFHPTLGDHIITLNEIIPISTEKKRDSEKDIILVPEHSITDFSNKMEYFYDEAEKDVAKRRQHFMDGLKARGMDEIFEISSTLPVDPHTSIFEDSQESYEGGKAEKKPKNKKKKLKDIIHKKLPKVKGEYARIKSHVAIKKQKKEQISKYKVFNKACDLMLEESNVLFDYQDYDESLKPNEPNVLNPDLYIDHDLNSPRLDEYFPPVDYYPYPPDSHMMNFRRLPDHNGLKYTPPLFREKYELCIWRIDTHNPVKIKNRYFTPEILEAEPNRDFKFDVEIALDNQTLLLVESNNDSDNCMVLIFDLYTLDKVCEMDVNVCNDLIKEDGNYDEDIDKYQPEHADMFATAQDFPKIQNWNAGKYILVGVGAEPTSKIFHEFRVYNSSTKKLIGTFHRQFHEDMEGLLLEAEFHKEDPDTLIFLMLEDQTTKIVEAEILHNRAECVTTIICEDLEHLRIAEDLTAVYFIRRFNSGYVLDTIEYGKDKDVSANPNKYLKFLGIDVEKTAILNDSLVIYYDKNEDSSMISVFTGKEEMLTIEPSFQNAVIDSFSFIEKTGELLCFLEEYVESKCFFWKVSPERNKEDQKITIDEDTYTSFSYPYYFTVKGCHELIWYDIPGDKFTYASVPSPIISIDKDPDGYGTNYYTAIIDLGNHFTTLSINYIKNFYDSSYNLTLTYNKMYIKKIMLPKDFFIKFLKNVEVKSDGEANKYFAYALQFKNYLVTYSKDWKDAIIIKSRSYRAGEMIPITFDYMKKGLLMYHKGEKKVLFHPEPYDFNDKARTVVMYTSKDPLKDLSLTTFYGGANCFIVDDPKNVKRCSIDVEGDKPSYKINVVEEIPVSKYSDDCVNLKYVKESYFNDILYELFEDYKMKKSYFTSKCSLITHFDYDLDTEVQTLMPNFRNSLYPYTSETEMAINEFFIYSPSMEEEHIIRTFTSTNEGSIRIDLHKKNGEYINSKLHYPSEEKGYYYVNINVTRNGKYLYYLKNPKRDEPQELNPHSDQSEENKEDDIKLRNIEGGRTKDKMNPLYNSDLKQSLMIYEICFVRRKSMKKKLATLKKKMKTVKNKPSTANKVQKRVSESEMMIELKLVREFKNCGAFFGDYNMPAVSDILTISFLKKERVKVPKDNVDEKDIEDGIVEVLEFDYPYDYEFPYPIGSAKGDCFKKQYRLFFEDLELTNLVDGKLGVNDQFISYTSADYNWLALKEGMIGYRSERIYHIKIKVESITENNRIATKCKFKDVIPLNFVLGKLDLSIKEVYECDDASSIIISLARSEGETLFIIWDLDSNRELKNYSIYGSYTFIRGKKSKYGYILCKNYYVNLEKNIENYFFDYDFTYIGLQWDQPGYKMSDKEELILLNGSFLLKTLVTEAMALNKFVQGEIDFKQENMESDLLKFQIEGNTILHMVCLEIEDLKVVIDYLMEHKKEYLTTILMENHGGKSALDICIDKNSPKTTDILLNTLSMISEGNYSQNFFRKFPQLLDMKLKSFHYFLETCLFQTVQMKYTKYLRLRADDDIIITSHTSCILDDTFFEKHTKEGKAEKEFKQRTRELLQEERSIQQEEKVKASDEQKGEEATKGREEAAKVPEVATVGGFETNAREFAATPGEAVMFNERAGQPQDSEEHKSSNPDSEGEGSEGDDSSQEISRTLRESDEEEYAGGSTTLQDKLGGILADGKKAAELASKTAKETKQTGAQDDLEKRKAALKENRKKLDKDIKLYRKTQKEGIAKYEVRAVEFDWVFNETEGKIFLNSMAVSGDDEVFEVEVIKKLIEYLWKFYRRAIVLNIFVPFIIYFVLFITYSTWINELRDEESGTGPYNVLNFAMVFIIIGFIFFFLYIEARKIIAYRLRYFLIFWNLVDIISISLNISVLTLDLLESGTVHRIPVLACATFFMWLKLCYFGRMSFRTAWLVRMIMAVTTGMTYLILIFALSIFAFANSFLLLSRMENDEGEYVIPGVGFWEALKFSYRTGLGDFNTDNFPTGTIHNPLIYAIWLVSTFINLLVILNAVIAVVSDIFDKVYENMNQNLLKELVVLMAESELLISRKSLFKKKKYIILIEKERGDGQQGGHESKIAVIKDFMELQLKKQERLLGKMERNLGSYVDRKLTIKREELENFTEKRLDSVDQQLEILDLHHKLYRDLYQSLKEKAE</sequence>
<keyword evidence="1" id="KW-0677">Repeat</keyword>
<feature type="region of interest" description="Disordered" evidence="3">
    <location>
        <begin position="1022"/>
        <end position="1042"/>
    </location>
</feature>
<evidence type="ECO:0008006" key="7">
    <source>
        <dbReference type="Google" id="ProtNLM"/>
    </source>
</evidence>
<accession>A0AAD1X5B0</accession>
<keyword evidence="4" id="KW-1133">Transmembrane helix</keyword>
<feature type="transmembrane region" description="Helical" evidence="4">
    <location>
        <begin position="1916"/>
        <end position="1934"/>
    </location>
</feature>
<feature type="transmembrane region" description="Helical" evidence="4">
    <location>
        <begin position="1810"/>
        <end position="1832"/>
    </location>
</feature>
<dbReference type="InterPro" id="IPR024862">
    <property type="entry name" value="TRPV"/>
</dbReference>
<gene>
    <name evidence="5" type="ORF">ECRASSUSDP1_LOCUS4949</name>
</gene>
<feature type="region of interest" description="Disordered" evidence="3">
    <location>
        <begin position="1587"/>
        <end position="1624"/>
    </location>
</feature>
<keyword evidence="6" id="KW-1185">Reference proteome</keyword>
<feature type="region of interest" description="Disordered" evidence="3">
    <location>
        <begin position="130"/>
        <end position="150"/>
    </location>
</feature>
<feature type="transmembrane region" description="Helical" evidence="4">
    <location>
        <begin position="1852"/>
        <end position="1871"/>
    </location>
</feature>
<proteinExistence type="predicted"/>
<evidence type="ECO:0000313" key="6">
    <source>
        <dbReference type="Proteomes" id="UP001295684"/>
    </source>
</evidence>
<reference evidence="5" key="1">
    <citation type="submission" date="2023-07" db="EMBL/GenBank/DDBJ databases">
        <authorList>
            <consortium name="AG Swart"/>
            <person name="Singh M."/>
            <person name="Singh A."/>
            <person name="Seah K."/>
            <person name="Emmerich C."/>
        </authorList>
    </citation>
    <scope>NUCLEOTIDE SEQUENCE</scope>
    <source>
        <strain evidence="5">DP1</strain>
    </source>
</reference>
<name>A0AAD1X5B0_EUPCR</name>
<keyword evidence="2" id="KW-0175">Coiled coil</keyword>
<evidence type="ECO:0000256" key="2">
    <source>
        <dbReference type="SAM" id="Coils"/>
    </source>
</evidence>
<comment type="caution">
    <text evidence="5">The sequence shown here is derived from an EMBL/GenBank/DDBJ whole genome shotgun (WGS) entry which is preliminary data.</text>
</comment>
<evidence type="ECO:0000313" key="5">
    <source>
        <dbReference type="EMBL" id="CAI2363613.1"/>
    </source>
</evidence>
<dbReference type="EMBL" id="CAMPGE010004765">
    <property type="protein sequence ID" value="CAI2363613.1"/>
    <property type="molecule type" value="Genomic_DNA"/>
</dbReference>
<keyword evidence="4" id="KW-0812">Transmembrane</keyword>
<feature type="coiled-coil region" evidence="2">
    <location>
        <begin position="1728"/>
        <end position="1755"/>
    </location>
</feature>
<evidence type="ECO:0000256" key="4">
    <source>
        <dbReference type="SAM" id="Phobius"/>
    </source>
</evidence>
<dbReference type="GO" id="GO:0098703">
    <property type="term" value="P:calcium ion import across plasma membrane"/>
    <property type="evidence" value="ECO:0007669"/>
    <property type="project" value="TreeGrafter"/>
</dbReference>
<feature type="transmembrane region" description="Helical" evidence="4">
    <location>
        <begin position="2021"/>
        <end position="2045"/>
    </location>
</feature>
<evidence type="ECO:0000256" key="3">
    <source>
        <dbReference type="SAM" id="MobiDB-lite"/>
    </source>
</evidence>
<feature type="transmembrane region" description="Helical" evidence="4">
    <location>
        <begin position="1946"/>
        <end position="1969"/>
    </location>
</feature>
<feature type="region of interest" description="Disordered" evidence="3">
    <location>
        <begin position="1647"/>
        <end position="1699"/>
    </location>
</feature>
<dbReference type="GO" id="GO:0005886">
    <property type="term" value="C:plasma membrane"/>
    <property type="evidence" value="ECO:0007669"/>
    <property type="project" value="TreeGrafter"/>
</dbReference>
<dbReference type="PANTHER" id="PTHR10582">
    <property type="entry name" value="TRANSIENT RECEPTOR POTENTIAL ION CHANNEL PROTEIN"/>
    <property type="match status" value="1"/>
</dbReference>
<organism evidence="5 6">
    <name type="scientific">Euplotes crassus</name>
    <dbReference type="NCBI Taxonomy" id="5936"/>
    <lineage>
        <taxon>Eukaryota</taxon>
        <taxon>Sar</taxon>
        <taxon>Alveolata</taxon>
        <taxon>Ciliophora</taxon>
        <taxon>Intramacronucleata</taxon>
        <taxon>Spirotrichea</taxon>
        <taxon>Hypotrichia</taxon>
        <taxon>Euplotida</taxon>
        <taxon>Euplotidae</taxon>
        <taxon>Moneuplotes</taxon>
    </lineage>
</organism>
<feature type="compositionally biased region" description="Basic and acidic residues" evidence="3">
    <location>
        <begin position="1033"/>
        <end position="1042"/>
    </location>
</feature>
<feature type="transmembrane region" description="Helical" evidence="4">
    <location>
        <begin position="1883"/>
        <end position="1904"/>
    </location>
</feature>
<protein>
    <recommendedName>
        <fullName evidence="7">Ion transport domain-containing protein</fullName>
    </recommendedName>
</protein>
<feature type="compositionally biased region" description="Basic and acidic residues" evidence="3">
    <location>
        <begin position="1587"/>
        <end position="1617"/>
    </location>
</feature>
<feature type="compositionally biased region" description="Acidic residues" evidence="3">
    <location>
        <begin position="1664"/>
        <end position="1675"/>
    </location>
</feature>